<protein>
    <recommendedName>
        <fullName evidence="4">Short-chain dehydrogenase/reductase SDR</fullName>
    </recommendedName>
</protein>
<reference evidence="3" key="1">
    <citation type="journal article" date="2014" name="Front. Microbiol.">
        <title>High frequency of phylogenetically diverse reductive dehalogenase-homologous genes in deep subseafloor sedimentary metagenomes.</title>
        <authorList>
            <person name="Kawai M."/>
            <person name="Futagami T."/>
            <person name="Toyoda A."/>
            <person name="Takaki Y."/>
            <person name="Nishi S."/>
            <person name="Hori S."/>
            <person name="Arai W."/>
            <person name="Tsubouchi T."/>
            <person name="Morono Y."/>
            <person name="Uchiyama I."/>
            <person name="Ito T."/>
            <person name="Fujiyama A."/>
            <person name="Inagaki F."/>
            <person name="Takami H."/>
        </authorList>
    </citation>
    <scope>NUCLEOTIDE SEQUENCE</scope>
    <source>
        <strain evidence="3">Expedition CK06-06</strain>
    </source>
</reference>
<dbReference type="InterPro" id="IPR002347">
    <property type="entry name" value="SDR_fam"/>
</dbReference>
<organism evidence="3">
    <name type="scientific">marine sediment metagenome</name>
    <dbReference type="NCBI Taxonomy" id="412755"/>
    <lineage>
        <taxon>unclassified sequences</taxon>
        <taxon>metagenomes</taxon>
        <taxon>ecological metagenomes</taxon>
    </lineage>
</organism>
<keyword evidence="2" id="KW-0560">Oxidoreductase</keyword>
<dbReference type="Gene3D" id="3.40.50.720">
    <property type="entry name" value="NAD(P)-binding Rossmann-like Domain"/>
    <property type="match status" value="1"/>
</dbReference>
<dbReference type="PANTHER" id="PTHR43976:SF16">
    <property type="entry name" value="SHORT-CHAIN DEHYDROGENASE_REDUCTASE FAMILY PROTEIN"/>
    <property type="match status" value="1"/>
</dbReference>
<dbReference type="EMBL" id="BART01000851">
    <property type="protein sequence ID" value="GAG57552.1"/>
    <property type="molecule type" value="Genomic_DNA"/>
</dbReference>
<evidence type="ECO:0000313" key="3">
    <source>
        <dbReference type="EMBL" id="GAG57552.1"/>
    </source>
</evidence>
<dbReference type="AlphaFoldDB" id="X0ZHE7"/>
<dbReference type="GO" id="GO:0016491">
    <property type="term" value="F:oxidoreductase activity"/>
    <property type="evidence" value="ECO:0007669"/>
    <property type="project" value="UniProtKB-KW"/>
</dbReference>
<dbReference type="PRINTS" id="PR01167">
    <property type="entry name" value="INSADHFAMILY"/>
</dbReference>
<dbReference type="Pfam" id="PF00106">
    <property type="entry name" value="adh_short"/>
    <property type="match status" value="1"/>
</dbReference>
<proteinExistence type="inferred from homology"/>
<accession>X0ZHE7</accession>
<evidence type="ECO:0000256" key="2">
    <source>
        <dbReference type="ARBA" id="ARBA00023002"/>
    </source>
</evidence>
<dbReference type="CDD" id="cd05233">
    <property type="entry name" value="SDR_c"/>
    <property type="match status" value="1"/>
</dbReference>
<evidence type="ECO:0008006" key="4">
    <source>
        <dbReference type="Google" id="ProtNLM"/>
    </source>
</evidence>
<evidence type="ECO:0000256" key="1">
    <source>
        <dbReference type="ARBA" id="ARBA00006484"/>
    </source>
</evidence>
<dbReference type="SUPFAM" id="SSF51735">
    <property type="entry name" value="NAD(P)-binding Rossmann-fold domains"/>
    <property type="match status" value="1"/>
</dbReference>
<dbReference type="InterPro" id="IPR051911">
    <property type="entry name" value="SDR_oxidoreductase"/>
</dbReference>
<dbReference type="PANTHER" id="PTHR43976">
    <property type="entry name" value="SHORT CHAIN DEHYDROGENASE"/>
    <property type="match status" value="1"/>
</dbReference>
<dbReference type="InterPro" id="IPR036291">
    <property type="entry name" value="NAD(P)-bd_dom_sf"/>
</dbReference>
<comment type="caution">
    <text evidence="3">The sequence shown here is derived from an EMBL/GenBank/DDBJ whole genome shotgun (WGS) entry which is preliminary data.</text>
</comment>
<name>X0ZHE7_9ZZZZ</name>
<sequence length="172" mass="18688">MAIDEMSYEEIEQIVSVNLIGVLNACKLIIPYFIKQGSGIILNISGRGGKFEAAPFQAVYAATKAAIISATKSMAAENKKYPISIHAINPGMVETDILKNVKSGPKSNYEHATLKYVLKAFGVPIDIVGKSVAAIIAQVPGKKTGEVYSLMSGLRMIRGIMLIMYYKMSRKI</sequence>
<comment type="similarity">
    <text evidence="1">Belongs to the short-chain dehydrogenases/reductases (SDR) family.</text>
</comment>
<gene>
    <name evidence="3" type="ORF">S01H4_03459</name>
</gene>